<dbReference type="STRING" id="3821.A0A151RRL6"/>
<evidence type="ECO:0008006" key="4">
    <source>
        <dbReference type="Google" id="ProtNLM"/>
    </source>
</evidence>
<reference evidence="2" key="1">
    <citation type="journal article" date="2012" name="Nat. Biotechnol.">
        <title>Draft genome sequence of pigeonpea (Cajanus cajan), an orphan legume crop of resource-poor farmers.</title>
        <authorList>
            <person name="Varshney R.K."/>
            <person name="Chen W."/>
            <person name="Li Y."/>
            <person name="Bharti A.K."/>
            <person name="Saxena R.K."/>
            <person name="Schlueter J.A."/>
            <person name="Donoghue M.T."/>
            <person name="Azam S."/>
            <person name="Fan G."/>
            <person name="Whaley A.M."/>
            <person name="Farmer A.D."/>
            <person name="Sheridan J."/>
            <person name="Iwata A."/>
            <person name="Tuteja R."/>
            <person name="Penmetsa R.V."/>
            <person name="Wu W."/>
            <person name="Upadhyaya H.D."/>
            <person name="Yang S.P."/>
            <person name="Shah T."/>
            <person name="Saxena K.B."/>
            <person name="Michael T."/>
            <person name="McCombie W.R."/>
            <person name="Yang B."/>
            <person name="Zhang G."/>
            <person name="Yang H."/>
            <person name="Wang J."/>
            <person name="Spillane C."/>
            <person name="Cook D.R."/>
            <person name="May G.D."/>
            <person name="Xu X."/>
            <person name="Jackson S.A."/>
        </authorList>
    </citation>
    <scope>NUCLEOTIDE SEQUENCE [LARGE SCALE GENOMIC DNA]</scope>
</reference>
<feature type="transmembrane region" description="Helical" evidence="1">
    <location>
        <begin position="53"/>
        <end position="85"/>
    </location>
</feature>
<dbReference type="AlphaFoldDB" id="A0A151RRL6"/>
<gene>
    <name evidence="2" type="ORF">KK1_033343</name>
</gene>
<keyword evidence="1" id="KW-0472">Membrane</keyword>
<dbReference type="PANTHER" id="PTHR35762">
    <property type="entry name" value="TRANSMEMBRANE PROTEIN"/>
    <property type="match status" value="1"/>
</dbReference>
<evidence type="ECO:0000256" key="1">
    <source>
        <dbReference type="SAM" id="Phobius"/>
    </source>
</evidence>
<dbReference type="PANTHER" id="PTHR35762:SF2">
    <property type="entry name" value="TRANSMEMBRANE PROTEIN"/>
    <property type="match status" value="1"/>
</dbReference>
<organism evidence="2 3">
    <name type="scientific">Cajanus cajan</name>
    <name type="common">Pigeon pea</name>
    <name type="synonym">Cajanus indicus</name>
    <dbReference type="NCBI Taxonomy" id="3821"/>
    <lineage>
        <taxon>Eukaryota</taxon>
        <taxon>Viridiplantae</taxon>
        <taxon>Streptophyta</taxon>
        <taxon>Embryophyta</taxon>
        <taxon>Tracheophyta</taxon>
        <taxon>Spermatophyta</taxon>
        <taxon>Magnoliopsida</taxon>
        <taxon>eudicotyledons</taxon>
        <taxon>Gunneridae</taxon>
        <taxon>Pentapetalae</taxon>
        <taxon>rosids</taxon>
        <taxon>fabids</taxon>
        <taxon>Fabales</taxon>
        <taxon>Fabaceae</taxon>
        <taxon>Papilionoideae</taxon>
        <taxon>50 kb inversion clade</taxon>
        <taxon>NPAAA clade</taxon>
        <taxon>indigoferoid/millettioid clade</taxon>
        <taxon>Phaseoleae</taxon>
        <taxon>Cajanus</taxon>
    </lineage>
</organism>
<evidence type="ECO:0000313" key="2">
    <source>
        <dbReference type="EMBL" id="KYP45139.1"/>
    </source>
</evidence>
<keyword evidence="1" id="KW-0812">Transmembrane</keyword>
<keyword evidence="3" id="KW-1185">Reference proteome</keyword>
<dbReference type="EMBL" id="KQ483601">
    <property type="protein sequence ID" value="KYP45139.1"/>
    <property type="molecule type" value="Genomic_DNA"/>
</dbReference>
<sequence length="199" mass="23005">MDPTQFKKIEAMKRYKRHKFMHDLYFYFLSALTCSVFCCVTLCLPYISSLDRVFLLVHISSLIPLLLSTKLLFIIGNLIIFFLVVNSRILSSESSSTCVVYYDIDEYIQTKQPQIPTLEKHVGENVDMTWEYGENSVELKGKGWVKKASEASKEEENLKDGDEQSLVPCSDELNKRADDFIARVNRQRKLELSILHYGT</sequence>
<accession>A0A151RRL6</accession>
<dbReference type="OMA" id="AYKIHAI"/>
<dbReference type="Gramene" id="C.cajan_30704.t">
    <property type="protein sequence ID" value="C.cajan_30704.t.cds1"/>
    <property type="gene ID" value="C.cajan_30704"/>
</dbReference>
<name>A0A151RRL6_CAJCA</name>
<dbReference type="Proteomes" id="UP000075243">
    <property type="component" value="Unassembled WGS sequence"/>
</dbReference>
<protein>
    <recommendedName>
        <fullName evidence="4">DUF4408 domain-containing protein</fullName>
    </recommendedName>
</protein>
<keyword evidence="1" id="KW-1133">Transmembrane helix</keyword>
<evidence type="ECO:0000313" key="3">
    <source>
        <dbReference type="Proteomes" id="UP000075243"/>
    </source>
</evidence>
<proteinExistence type="predicted"/>
<feature type="transmembrane region" description="Helical" evidence="1">
    <location>
        <begin position="24"/>
        <end position="47"/>
    </location>
</feature>